<accession>A0AAN8IYX1</accession>
<dbReference type="AlphaFoldDB" id="A0AAN8IYX1"/>
<evidence type="ECO:0000313" key="2">
    <source>
        <dbReference type="Proteomes" id="UP001347796"/>
    </source>
</evidence>
<name>A0AAN8IYX1_PATCE</name>
<sequence length="157" mass="17975">MILITYLEATRSPLAVYTYNRLEDITAFLTAGTKKESFGPKTDEELSKLPVQDRKKIVNVHPGLEFYKAARVFNPSQAPSLPTDTEEFKAVMPTADGNSDNYQKLVDEFLVYRNLKPEMQDNKLVEFRNARESEEGQCGCQFPAWTWNEISPDTKLF</sequence>
<organism evidence="1 2">
    <name type="scientific">Patella caerulea</name>
    <name type="common">Rayed Mediterranean limpet</name>
    <dbReference type="NCBI Taxonomy" id="87958"/>
    <lineage>
        <taxon>Eukaryota</taxon>
        <taxon>Metazoa</taxon>
        <taxon>Spiralia</taxon>
        <taxon>Lophotrochozoa</taxon>
        <taxon>Mollusca</taxon>
        <taxon>Gastropoda</taxon>
        <taxon>Patellogastropoda</taxon>
        <taxon>Patelloidea</taxon>
        <taxon>Patellidae</taxon>
        <taxon>Patella</taxon>
    </lineage>
</organism>
<gene>
    <name evidence="1" type="ORF">SNE40_021232</name>
</gene>
<evidence type="ECO:0000313" key="1">
    <source>
        <dbReference type="EMBL" id="KAK6167134.1"/>
    </source>
</evidence>
<protein>
    <submittedName>
        <fullName evidence="1">Uncharacterized protein</fullName>
    </submittedName>
</protein>
<keyword evidence="2" id="KW-1185">Reference proteome</keyword>
<proteinExistence type="predicted"/>
<dbReference type="EMBL" id="JAZGQO010000018">
    <property type="protein sequence ID" value="KAK6167134.1"/>
    <property type="molecule type" value="Genomic_DNA"/>
</dbReference>
<reference evidence="1 2" key="1">
    <citation type="submission" date="2024-01" db="EMBL/GenBank/DDBJ databases">
        <title>The genome of the rayed Mediterranean limpet Patella caerulea (Linnaeus, 1758).</title>
        <authorList>
            <person name="Anh-Thu Weber A."/>
            <person name="Halstead-Nussloch G."/>
        </authorList>
    </citation>
    <scope>NUCLEOTIDE SEQUENCE [LARGE SCALE GENOMIC DNA]</scope>
    <source>
        <strain evidence="1">AATW-2023a</strain>
        <tissue evidence="1">Whole specimen</tissue>
    </source>
</reference>
<comment type="caution">
    <text evidence="1">The sequence shown here is derived from an EMBL/GenBank/DDBJ whole genome shotgun (WGS) entry which is preliminary data.</text>
</comment>
<dbReference type="Proteomes" id="UP001347796">
    <property type="component" value="Unassembled WGS sequence"/>
</dbReference>